<evidence type="ECO:0000256" key="5">
    <source>
        <dbReference type="SAM" id="SignalP"/>
    </source>
</evidence>
<feature type="signal peptide" evidence="5">
    <location>
        <begin position="1"/>
        <end position="20"/>
    </location>
</feature>
<keyword evidence="2 5" id="KW-0732">Signal</keyword>
<dbReference type="GO" id="GO:0009055">
    <property type="term" value="F:electron transfer activity"/>
    <property type="evidence" value="ECO:0007669"/>
    <property type="project" value="InterPro"/>
</dbReference>
<evidence type="ECO:0000313" key="8">
    <source>
        <dbReference type="Proteomes" id="UP001139408"/>
    </source>
</evidence>
<proteinExistence type="predicted"/>
<dbReference type="InterPro" id="IPR051829">
    <property type="entry name" value="Multiheme_Cytochr_ET"/>
</dbReference>
<comment type="caution">
    <text evidence="7">The sequence shown here is derived from an EMBL/GenBank/DDBJ whole genome shotgun (WGS) entry which is preliminary data.</text>
</comment>
<keyword evidence="1 4" id="KW-0479">Metal-binding</keyword>
<evidence type="ECO:0000259" key="6">
    <source>
        <dbReference type="PROSITE" id="PS51007"/>
    </source>
</evidence>
<dbReference type="InterPro" id="IPR020014">
    <property type="entry name" value="Decahaem_cyt-c_OmcA/MtrC"/>
</dbReference>
<dbReference type="InterPro" id="IPR054337">
    <property type="entry name" value="Mtrc-MtrF-like_dom_II/IV"/>
</dbReference>
<reference evidence="7" key="1">
    <citation type="submission" date="2022-01" db="EMBL/GenBank/DDBJ databases">
        <title>Whole genome-based taxonomy of the Shewanellaceae.</title>
        <authorList>
            <person name="Martin-Rodriguez A.J."/>
        </authorList>
    </citation>
    <scope>NUCLEOTIDE SEQUENCE</scope>
    <source>
        <strain evidence="7">DSM 23803</strain>
    </source>
</reference>
<dbReference type="PANTHER" id="PTHR35038:SF6">
    <property type="entry name" value="SURFACE LOCALIZED DECAHEME CYTOCHROME C LIPOPROTEIN"/>
    <property type="match status" value="1"/>
</dbReference>
<dbReference type="PANTHER" id="PTHR35038">
    <property type="entry name" value="DISSIMILATORY SULFITE REDUCTASE SIRA"/>
    <property type="match status" value="1"/>
</dbReference>
<evidence type="ECO:0000256" key="2">
    <source>
        <dbReference type="ARBA" id="ARBA00022729"/>
    </source>
</evidence>
<dbReference type="NCBIfam" id="TIGR03507">
    <property type="entry name" value="decahem_SO1788"/>
    <property type="match status" value="1"/>
</dbReference>
<protein>
    <submittedName>
        <fullName evidence="7">OmcA/MtrC family decaheme c-type cytochrome</fullName>
    </submittedName>
</protein>
<evidence type="ECO:0000256" key="3">
    <source>
        <dbReference type="ARBA" id="ARBA00023004"/>
    </source>
</evidence>
<dbReference type="Gene3D" id="1.10.720.180">
    <property type="match status" value="2"/>
</dbReference>
<feature type="domain" description="Cytochrome c" evidence="6">
    <location>
        <begin position="357"/>
        <end position="444"/>
    </location>
</feature>
<keyword evidence="4" id="KW-0349">Heme</keyword>
<dbReference type="InterPro" id="IPR036280">
    <property type="entry name" value="Multihaem_cyt_sf"/>
</dbReference>
<sequence>MKKYNKTLLTAAFIAAFGLAGCGSDGSDGADGVDGVNGVDGTDGSDGANASLSVTTVENAYDYNLTLDPADIVVVGSDPFSIKFTVTGVGTGNAEVPFSGLEKVALYVTSQSENTTDTGAPILWTNHALANDFGSSMYCTPTGTAVARGGAEVEACTLVEDAANPGTYTGTWAHDGNAPVVLADGDANDLVRVMVRTYDVVDADGNGISDKILSTPLDFIPATGELAVSEKDSVSNAACIKCHSSLDGYADTDMRIANIGAHHNYQKVENCVACHNPAYAGGQDDPDKGYNANFNAMIHTIHAGHHIADSLTGEAAEMFGEIGFPSELNECTACHDNGTQWNDNVYEEACVSCHVDVDLATGENHNGIVPSSDAVCSGCHGAGSLSPVEAHSVNRRAAFEDGLVLDVVSADVASDVLTVVMGVTLNGAVAADGTDLTEYLNKKASGDDILIGTLDSNGDYIRGLSVNTASNPEMFVVAGGQLTLTKSLAANQLDGKTISVSSELNMCGNSTTDMIVENTMLADGAGTDTGACDVAVPANIVTKFFKFDAVAAVGAETTTNLRFVSPALTAYTAPTQVGNDRTTADEAKCNACHENLSHVKSPNHGVTNFTQCADCHNNNYPGSYHADVYKQSGVDDDGEPTFAVVEGLEYYNRDLATVAHRFHSGVFAGDTGAGIYLDTDGELVNYPATKTNCQACHKDANSDGNAMAFFDGTGKLTSGRTAIEVDDNQFDGVPGEFISPVTEACRSCHAHSGEAALAHFKSNGATVFGDGIANAADVPVESCATCHANGKTYGVDVVHGSSAH</sequence>
<dbReference type="SUPFAM" id="SSF48695">
    <property type="entry name" value="Multiheme cytochromes"/>
    <property type="match status" value="1"/>
</dbReference>
<dbReference type="GO" id="GO:0020037">
    <property type="term" value="F:heme binding"/>
    <property type="evidence" value="ECO:0007669"/>
    <property type="project" value="InterPro"/>
</dbReference>
<accession>A0A9X1Z5S8</accession>
<dbReference type="Pfam" id="PF22113">
    <property type="entry name" value="Mtrc-MtrF_II-IV_dom"/>
    <property type="match status" value="2"/>
</dbReference>
<gene>
    <name evidence="7" type="ORF">L2749_13120</name>
</gene>
<dbReference type="InterPro" id="IPR009056">
    <property type="entry name" value="Cyt_c-like_dom"/>
</dbReference>
<evidence type="ECO:0000256" key="1">
    <source>
        <dbReference type="ARBA" id="ARBA00022723"/>
    </source>
</evidence>
<dbReference type="RefSeq" id="WP_248972640.1">
    <property type="nucleotide sequence ID" value="NZ_CANKZK010000024.1"/>
</dbReference>
<dbReference type="GO" id="GO:0046872">
    <property type="term" value="F:metal ion binding"/>
    <property type="evidence" value="ECO:0007669"/>
    <property type="project" value="UniProtKB-KW"/>
</dbReference>
<dbReference type="Proteomes" id="UP001139408">
    <property type="component" value="Unassembled WGS sequence"/>
</dbReference>
<organism evidence="7 8">
    <name type="scientific">Shewanella algicola</name>
    <dbReference type="NCBI Taxonomy" id="640633"/>
    <lineage>
        <taxon>Bacteria</taxon>
        <taxon>Pseudomonadati</taxon>
        <taxon>Pseudomonadota</taxon>
        <taxon>Gammaproteobacteria</taxon>
        <taxon>Alteromonadales</taxon>
        <taxon>Shewanellaceae</taxon>
        <taxon>Shewanella</taxon>
    </lineage>
</organism>
<keyword evidence="8" id="KW-1185">Reference proteome</keyword>
<keyword evidence="3 4" id="KW-0408">Iron</keyword>
<dbReference type="EMBL" id="JAKILJ010000029">
    <property type="protein sequence ID" value="MCL1106185.1"/>
    <property type="molecule type" value="Genomic_DNA"/>
</dbReference>
<dbReference type="PROSITE" id="PS51007">
    <property type="entry name" value="CYTC"/>
    <property type="match status" value="1"/>
</dbReference>
<feature type="chain" id="PRO_5040816346" evidence="5">
    <location>
        <begin position="21"/>
        <end position="804"/>
    </location>
</feature>
<dbReference type="PROSITE" id="PS51257">
    <property type="entry name" value="PROKAR_LIPOPROTEIN"/>
    <property type="match status" value="1"/>
</dbReference>
<evidence type="ECO:0000313" key="7">
    <source>
        <dbReference type="EMBL" id="MCL1106185.1"/>
    </source>
</evidence>
<name>A0A9X1Z5S8_9GAMM</name>
<dbReference type="AlphaFoldDB" id="A0A9X1Z5S8"/>
<evidence type="ECO:0000256" key="4">
    <source>
        <dbReference type="PROSITE-ProRule" id="PRU00433"/>
    </source>
</evidence>
<dbReference type="GO" id="GO:0016491">
    <property type="term" value="F:oxidoreductase activity"/>
    <property type="evidence" value="ECO:0007669"/>
    <property type="project" value="TreeGrafter"/>
</dbReference>